<organism evidence="2">
    <name type="scientific">Panicum hallii</name>
    <dbReference type="NCBI Taxonomy" id="206008"/>
    <lineage>
        <taxon>Eukaryota</taxon>
        <taxon>Viridiplantae</taxon>
        <taxon>Streptophyta</taxon>
        <taxon>Embryophyta</taxon>
        <taxon>Tracheophyta</taxon>
        <taxon>Spermatophyta</taxon>
        <taxon>Magnoliopsida</taxon>
        <taxon>Liliopsida</taxon>
        <taxon>Poales</taxon>
        <taxon>Poaceae</taxon>
        <taxon>PACMAD clade</taxon>
        <taxon>Panicoideae</taxon>
        <taxon>Panicodae</taxon>
        <taxon>Paniceae</taxon>
        <taxon>Panicinae</taxon>
        <taxon>Panicum</taxon>
        <taxon>Panicum sect. Panicum</taxon>
    </lineage>
</organism>
<dbReference type="Gramene" id="PAN04090">
    <property type="protein sequence ID" value="PAN04090"/>
    <property type="gene ID" value="PAHAL_1G040900"/>
</dbReference>
<feature type="region of interest" description="Disordered" evidence="1">
    <location>
        <begin position="48"/>
        <end position="79"/>
    </location>
</feature>
<accession>A0A2S3GLS5</accession>
<name>A0A2S3GLS5_9POAL</name>
<reference evidence="2" key="1">
    <citation type="submission" date="2018-04" db="EMBL/GenBank/DDBJ databases">
        <title>WGS assembly of Panicum hallii.</title>
        <authorList>
            <person name="Lovell J."/>
            <person name="Jenkins J."/>
            <person name="Lowry D."/>
            <person name="Mamidi S."/>
            <person name="Sreedasyam A."/>
            <person name="Weng X."/>
            <person name="Barry K."/>
            <person name="Bonette J."/>
            <person name="Campitelli B."/>
            <person name="Daum C."/>
            <person name="Gordon S."/>
            <person name="Gould B."/>
            <person name="Lipzen A."/>
            <person name="Macqueen A."/>
            <person name="Palacio-Mejia J."/>
            <person name="Plott C."/>
            <person name="Shakirov E."/>
            <person name="Shu S."/>
            <person name="Yoshinaga Y."/>
            <person name="Zane M."/>
            <person name="Rokhsar D."/>
            <person name="Grimwood J."/>
            <person name="Schmutz J."/>
            <person name="Juenger T."/>
        </authorList>
    </citation>
    <scope>NUCLEOTIDE SEQUENCE [LARGE SCALE GENOMIC DNA]</scope>
    <source>
        <strain evidence="2">FIL2</strain>
    </source>
</reference>
<evidence type="ECO:0000256" key="1">
    <source>
        <dbReference type="SAM" id="MobiDB-lite"/>
    </source>
</evidence>
<sequence length="79" mass="8307">MICSHPDIARTVSEPKMPPAGARAERRACSAFHAMDYGEGMAPARGFSASKSSCSSGSSAKDLGKILGACRRTDPRRPP</sequence>
<evidence type="ECO:0000313" key="2">
    <source>
        <dbReference type="EMBL" id="PAN04090.2"/>
    </source>
</evidence>
<dbReference type="AlphaFoldDB" id="A0A2S3GLS5"/>
<dbReference type="EMBL" id="CM008046">
    <property type="protein sequence ID" value="PAN04090.2"/>
    <property type="molecule type" value="Genomic_DNA"/>
</dbReference>
<feature type="compositionally biased region" description="Low complexity" evidence="1">
    <location>
        <begin position="48"/>
        <end position="61"/>
    </location>
</feature>
<gene>
    <name evidence="2" type="ORF">PAHAL_1G040900</name>
</gene>
<proteinExistence type="predicted"/>
<dbReference type="Proteomes" id="UP000243499">
    <property type="component" value="Chromosome 1"/>
</dbReference>
<protein>
    <submittedName>
        <fullName evidence="2">Uncharacterized protein</fullName>
    </submittedName>
</protein>
<feature type="region of interest" description="Disordered" evidence="1">
    <location>
        <begin position="1"/>
        <end position="23"/>
    </location>
</feature>